<feature type="transmembrane region" description="Helical" evidence="5">
    <location>
        <begin position="46"/>
        <end position="66"/>
    </location>
</feature>
<dbReference type="AlphaFoldDB" id="A0A1J9P4N9"/>
<keyword evidence="7" id="KW-1185">Reference proteome</keyword>
<organism evidence="6 7">
    <name type="scientific">Emergomyces pasteurianus Ep9510</name>
    <dbReference type="NCBI Taxonomy" id="1447872"/>
    <lineage>
        <taxon>Eukaryota</taxon>
        <taxon>Fungi</taxon>
        <taxon>Dikarya</taxon>
        <taxon>Ascomycota</taxon>
        <taxon>Pezizomycotina</taxon>
        <taxon>Eurotiomycetes</taxon>
        <taxon>Eurotiomycetidae</taxon>
        <taxon>Onygenales</taxon>
        <taxon>Ajellomycetaceae</taxon>
        <taxon>Emergomyces</taxon>
    </lineage>
</organism>
<evidence type="ECO:0000256" key="2">
    <source>
        <dbReference type="ARBA" id="ARBA00022692"/>
    </source>
</evidence>
<dbReference type="InterPro" id="IPR007568">
    <property type="entry name" value="RTA1"/>
</dbReference>
<feature type="transmembrane region" description="Helical" evidence="5">
    <location>
        <begin position="78"/>
        <end position="100"/>
    </location>
</feature>
<feature type="transmembrane region" description="Helical" evidence="5">
    <location>
        <begin position="241"/>
        <end position="260"/>
    </location>
</feature>
<reference evidence="6 7" key="1">
    <citation type="submission" date="2015-07" db="EMBL/GenBank/DDBJ databases">
        <title>Emmonsia species relationships and genome sequence.</title>
        <authorList>
            <consortium name="The Broad Institute Genomics Platform"/>
            <person name="Cuomo C.A."/>
            <person name="Munoz J.F."/>
            <person name="Imamovic A."/>
            <person name="Priest M.E."/>
            <person name="Young S."/>
            <person name="Clay O.K."/>
            <person name="McEwen J.G."/>
        </authorList>
    </citation>
    <scope>NUCLEOTIDE SEQUENCE [LARGE SCALE GENOMIC DNA]</scope>
    <source>
        <strain evidence="6 7">UAMH 9510</strain>
    </source>
</reference>
<dbReference type="GO" id="GO:0016020">
    <property type="term" value="C:membrane"/>
    <property type="evidence" value="ECO:0007669"/>
    <property type="project" value="UniProtKB-SubCell"/>
</dbReference>
<feature type="transmembrane region" description="Helical" evidence="5">
    <location>
        <begin position="202"/>
        <end position="221"/>
    </location>
</feature>
<dbReference type="VEuPathDB" id="FungiDB:AJ78_07598"/>
<evidence type="ECO:0000313" key="7">
    <source>
        <dbReference type="Proteomes" id="UP000182235"/>
    </source>
</evidence>
<keyword evidence="2 5" id="KW-0812">Transmembrane</keyword>
<sequence>MPPEQTAQELYHYSPNKAAAIFFTVSYSISAALHELQYRTSKPQKFTLPLTLGAIFSAVGFLQRSLLASDKGDVQSLYTVSTMFILGAGPTYAGADYFICGRLFSFVPSAAPMSPIRVVRIFITFDVLAEISIWVGAGLLSGADADSVARYKIGLNLIRVAMIMQGVLFVSFVIVLGSFHIRVWVLRTKWPITSDGGTERRFMTVVYCLYVSSILIITRSTFHIAETFVPAAHSFRTTEPPFLICEALIMLLNAIMFNVFHPGHILPIDSRVYLGVDGQERSNDAIEGALYDSRPMLQKILDPLDIRGLFVRGKKGRYDPQAELEMDDPSIRRLVRH</sequence>
<keyword evidence="3 5" id="KW-1133">Transmembrane helix</keyword>
<dbReference type="EMBL" id="LGRN01000510">
    <property type="protein sequence ID" value="OJD11673.1"/>
    <property type="molecule type" value="Genomic_DNA"/>
</dbReference>
<feature type="transmembrane region" description="Helical" evidence="5">
    <location>
        <begin position="160"/>
        <end position="181"/>
    </location>
</feature>
<feature type="transmembrane region" description="Helical" evidence="5">
    <location>
        <begin position="121"/>
        <end position="140"/>
    </location>
</feature>
<gene>
    <name evidence="6" type="ORF">AJ78_07598</name>
</gene>
<name>A0A1J9P4N9_9EURO</name>
<dbReference type="STRING" id="1447872.A0A1J9P4N9"/>
<dbReference type="Pfam" id="PF04479">
    <property type="entry name" value="RTA1"/>
    <property type="match status" value="1"/>
</dbReference>
<evidence type="ECO:0008006" key="8">
    <source>
        <dbReference type="Google" id="ProtNLM"/>
    </source>
</evidence>
<comment type="caution">
    <text evidence="6">The sequence shown here is derived from an EMBL/GenBank/DDBJ whole genome shotgun (WGS) entry which is preliminary data.</text>
</comment>
<dbReference type="PANTHER" id="PTHR31465:SF13">
    <property type="entry name" value="RTA1 DOMAIN PROTEIN-RELATED"/>
    <property type="match status" value="1"/>
</dbReference>
<comment type="subcellular location">
    <subcellularLocation>
        <location evidence="1">Membrane</location>
        <topology evidence="1">Multi-pass membrane protein</topology>
    </subcellularLocation>
</comment>
<protein>
    <recommendedName>
        <fullName evidence="8">RTA1 domain-containing protein</fullName>
    </recommendedName>
</protein>
<evidence type="ECO:0000313" key="6">
    <source>
        <dbReference type="EMBL" id="OJD11673.1"/>
    </source>
</evidence>
<evidence type="ECO:0000256" key="3">
    <source>
        <dbReference type="ARBA" id="ARBA00022989"/>
    </source>
</evidence>
<evidence type="ECO:0000256" key="4">
    <source>
        <dbReference type="ARBA" id="ARBA00023136"/>
    </source>
</evidence>
<dbReference type="OrthoDB" id="3358017at2759"/>
<dbReference type="Proteomes" id="UP000182235">
    <property type="component" value="Unassembled WGS sequence"/>
</dbReference>
<accession>A0A1J9P4N9</accession>
<dbReference type="PANTHER" id="PTHR31465">
    <property type="entry name" value="PROTEIN RTA1-RELATED"/>
    <property type="match status" value="1"/>
</dbReference>
<evidence type="ECO:0000256" key="1">
    <source>
        <dbReference type="ARBA" id="ARBA00004141"/>
    </source>
</evidence>
<proteinExistence type="predicted"/>
<keyword evidence="4 5" id="KW-0472">Membrane</keyword>
<evidence type="ECO:0000256" key="5">
    <source>
        <dbReference type="SAM" id="Phobius"/>
    </source>
</evidence>